<proteinExistence type="predicted"/>
<organism evidence="2 3">
    <name type="scientific">Zoogloea ramigera</name>
    <dbReference type="NCBI Taxonomy" id="350"/>
    <lineage>
        <taxon>Bacteria</taxon>
        <taxon>Pseudomonadati</taxon>
        <taxon>Pseudomonadota</taxon>
        <taxon>Betaproteobacteria</taxon>
        <taxon>Rhodocyclales</taxon>
        <taxon>Zoogloeaceae</taxon>
        <taxon>Zoogloea</taxon>
    </lineage>
</organism>
<keyword evidence="3" id="KW-1185">Reference proteome</keyword>
<accession>A0A4Y4CYP4</accession>
<feature type="region of interest" description="Disordered" evidence="1">
    <location>
        <begin position="1"/>
        <end position="49"/>
    </location>
</feature>
<dbReference type="AlphaFoldDB" id="A0A4Y4CYP4"/>
<name>A0A4Y4CYP4_ZOORA</name>
<comment type="caution">
    <text evidence="2">The sequence shown here is derived from an EMBL/GenBank/DDBJ whole genome shotgun (WGS) entry which is preliminary data.</text>
</comment>
<dbReference type="Proteomes" id="UP000318422">
    <property type="component" value="Unassembled WGS sequence"/>
</dbReference>
<sequence>MIGRQGLAIPATGQPQAAGLEKEKAPEIREPSVKFKLPSQHFSAGRRPR</sequence>
<evidence type="ECO:0000256" key="1">
    <source>
        <dbReference type="SAM" id="MobiDB-lite"/>
    </source>
</evidence>
<gene>
    <name evidence="2" type="ORF">ZRA01_26970</name>
</gene>
<evidence type="ECO:0000313" key="2">
    <source>
        <dbReference type="EMBL" id="GEC96624.1"/>
    </source>
</evidence>
<feature type="compositionally biased region" description="Basic and acidic residues" evidence="1">
    <location>
        <begin position="20"/>
        <end position="33"/>
    </location>
</feature>
<reference evidence="2 3" key="1">
    <citation type="submission" date="2019-06" db="EMBL/GenBank/DDBJ databases">
        <title>Whole genome shotgun sequence of Zoogloea ramigera NBRC 15342.</title>
        <authorList>
            <person name="Hosoyama A."/>
            <person name="Uohara A."/>
            <person name="Ohji S."/>
            <person name="Ichikawa N."/>
        </authorList>
    </citation>
    <scope>NUCLEOTIDE SEQUENCE [LARGE SCALE GENOMIC DNA]</scope>
    <source>
        <strain evidence="2 3">NBRC 15342</strain>
    </source>
</reference>
<dbReference type="EMBL" id="BJNV01000048">
    <property type="protein sequence ID" value="GEC96624.1"/>
    <property type="molecule type" value="Genomic_DNA"/>
</dbReference>
<evidence type="ECO:0000313" key="3">
    <source>
        <dbReference type="Proteomes" id="UP000318422"/>
    </source>
</evidence>
<protein>
    <submittedName>
        <fullName evidence="2">Uncharacterized protein</fullName>
    </submittedName>
</protein>